<keyword evidence="1" id="KW-0597">Phosphoprotein</keyword>
<dbReference type="SMART" id="SM00421">
    <property type="entry name" value="HTH_LUXR"/>
    <property type="match status" value="1"/>
</dbReference>
<accession>A0ABR8E100</accession>
<dbReference type="PANTHER" id="PTHR43214">
    <property type="entry name" value="TWO-COMPONENT RESPONSE REGULATOR"/>
    <property type="match status" value="1"/>
</dbReference>
<dbReference type="SUPFAM" id="SSF52172">
    <property type="entry name" value="CheY-like"/>
    <property type="match status" value="1"/>
</dbReference>
<feature type="domain" description="Response regulatory" evidence="5">
    <location>
        <begin position="1"/>
        <end position="108"/>
    </location>
</feature>
<dbReference type="PRINTS" id="PR00038">
    <property type="entry name" value="HTHLUXR"/>
</dbReference>
<evidence type="ECO:0000256" key="3">
    <source>
        <dbReference type="PROSITE-ProRule" id="PRU00169"/>
    </source>
</evidence>
<gene>
    <name evidence="6" type="ORF">H6G97_37170</name>
</gene>
<feature type="domain" description="HTH luxR-type" evidence="4">
    <location>
        <begin position="134"/>
        <end position="203"/>
    </location>
</feature>
<dbReference type="CDD" id="cd17535">
    <property type="entry name" value="REC_NarL-like"/>
    <property type="match status" value="1"/>
</dbReference>
<dbReference type="InterPro" id="IPR039420">
    <property type="entry name" value="WalR-like"/>
</dbReference>
<dbReference type="PROSITE" id="PS50110">
    <property type="entry name" value="RESPONSE_REGULATORY"/>
    <property type="match status" value="1"/>
</dbReference>
<sequence>MPKLDAPVTLLSSENNLEVVGQASNGEEAIALRKKLQPNIILMYVRMPLCDGVVATQEIILRYPWIKILVLTTFDDEYIWHSLRAEALGYLLKHTAIEQIVIAIRSLYLGYSQLGLTIAPKVFTQLQSGISSLEVDYKNLLSKREIDVLKLLGQGKNNREIAKELHLTEGTVRNYVSCIFTRISHEAGEKRSQKLPKYLLHMNSSSFKHDPSENRLYTGTVQI</sequence>
<dbReference type="EMBL" id="JACJSI010000195">
    <property type="protein sequence ID" value="MBD2534792.1"/>
    <property type="molecule type" value="Genomic_DNA"/>
</dbReference>
<dbReference type="InterPro" id="IPR000792">
    <property type="entry name" value="Tscrpt_reg_LuxR_C"/>
</dbReference>
<evidence type="ECO:0000313" key="6">
    <source>
        <dbReference type="EMBL" id="MBD2534792.1"/>
    </source>
</evidence>
<dbReference type="Gene3D" id="3.40.50.2300">
    <property type="match status" value="1"/>
</dbReference>
<evidence type="ECO:0000256" key="1">
    <source>
        <dbReference type="ARBA" id="ARBA00022553"/>
    </source>
</evidence>
<dbReference type="RefSeq" id="WP_190945633.1">
    <property type="nucleotide sequence ID" value="NZ_JACJSI010000195.1"/>
</dbReference>
<evidence type="ECO:0000259" key="5">
    <source>
        <dbReference type="PROSITE" id="PS50110"/>
    </source>
</evidence>
<dbReference type="PROSITE" id="PS50043">
    <property type="entry name" value="HTH_LUXR_2"/>
    <property type="match status" value="1"/>
</dbReference>
<dbReference type="PANTHER" id="PTHR43214:SF43">
    <property type="entry name" value="TWO-COMPONENT RESPONSE REGULATOR"/>
    <property type="match status" value="1"/>
</dbReference>
<reference evidence="6 7" key="1">
    <citation type="journal article" date="2020" name="ISME J.">
        <title>Comparative genomics reveals insights into cyanobacterial evolution and habitat adaptation.</title>
        <authorList>
            <person name="Chen M.Y."/>
            <person name="Teng W.K."/>
            <person name="Zhao L."/>
            <person name="Hu C.X."/>
            <person name="Zhou Y.K."/>
            <person name="Han B.P."/>
            <person name="Song L.R."/>
            <person name="Shu W.S."/>
        </authorList>
    </citation>
    <scope>NUCLEOTIDE SEQUENCE [LARGE SCALE GENOMIC DNA]</scope>
    <source>
        <strain evidence="6 7">FACHB-838</strain>
    </source>
</reference>
<evidence type="ECO:0000313" key="7">
    <source>
        <dbReference type="Proteomes" id="UP000623440"/>
    </source>
</evidence>
<comment type="caution">
    <text evidence="3">Lacks conserved residue(s) required for the propagation of feature annotation.</text>
</comment>
<dbReference type="InterPro" id="IPR011006">
    <property type="entry name" value="CheY-like_superfamily"/>
</dbReference>
<dbReference type="Proteomes" id="UP000623440">
    <property type="component" value="Unassembled WGS sequence"/>
</dbReference>
<proteinExistence type="predicted"/>
<organism evidence="6 7">
    <name type="scientific">Nostoc flagelliforme FACHB-838</name>
    <dbReference type="NCBI Taxonomy" id="2692904"/>
    <lineage>
        <taxon>Bacteria</taxon>
        <taxon>Bacillati</taxon>
        <taxon>Cyanobacteriota</taxon>
        <taxon>Cyanophyceae</taxon>
        <taxon>Nostocales</taxon>
        <taxon>Nostocaceae</taxon>
        <taxon>Nostoc</taxon>
    </lineage>
</organism>
<keyword evidence="2" id="KW-0238">DNA-binding</keyword>
<dbReference type="Pfam" id="PF00196">
    <property type="entry name" value="GerE"/>
    <property type="match status" value="1"/>
</dbReference>
<keyword evidence="7" id="KW-1185">Reference proteome</keyword>
<dbReference type="InterPro" id="IPR016032">
    <property type="entry name" value="Sig_transdc_resp-reg_C-effctor"/>
</dbReference>
<dbReference type="SUPFAM" id="SSF46894">
    <property type="entry name" value="C-terminal effector domain of the bipartite response regulators"/>
    <property type="match status" value="1"/>
</dbReference>
<dbReference type="SMART" id="SM00448">
    <property type="entry name" value="REC"/>
    <property type="match status" value="1"/>
</dbReference>
<name>A0ABR8E100_9NOSO</name>
<dbReference type="CDD" id="cd06170">
    <property type="entry name" value="LuxR_C_like"/>
    <property type="match status" value="1"/>
</dbReference>
<comment type="caution">
    <text evidence="6">The sequence shown here is derived from an EMBL/GenBank/DDBJ whole genome shotgun (WGS) entry which is preliminary data.</text>
</comment>
<evidence type="ECO:0000256" key="2">
    <source>
        <dbReference type="ARBA" id="ARBA00023125"/>
    </source>
</evidence>
<evidence type="ECO:0000259" key="4">
    <source>
        <dbReference type="PROSITE" id="PS50043"/>
    </source>
</evidence>
<dbReference type="InterPro" id="IPR058245">
    <property type="entry name" value="NreC/VraR/RcsB-like_REC"/>
</dbReference>
<dbReference type="Pfam" id="PF00072">
    <property type="entry name" value="Response_reg"/>
    <property type="match status" value="1"/>
</dbReference>
<dbReference type="InterPro" id="IPR001789">
    <property type="entry name" value="Sig_transdc_resp-reg_receiver"/>
</dbReference>
<protein>
    <submittedName>
        <fullName evidence="6">Response regulator transcription factor</fullName>
    </submittedName>
</protein>